<name>A0A3P2A275_9NEIS</name>
<dbReference type="STRING" id="1121352.GCA_000620925_01755"/>
<keyword evidence="2 6" id="KW-0808">Transferase</keyword>
<dbReference type="SMART" id="SM00563">
    <property type="entry name" value="PlsC"/>
    <property type="match status" value="1"/>
</dbReference>
<evidence type="ECO:0000256" key="1">
    <source>
        <dbReference type="ARBA" id="ARBA00005189"/>
    </source>
</evidence>
<feature type="region of interest" description="Disordered" evidence="4">
    <location>
        <begin position="218"/>
        <end position="238"/>
    </location>
</feature>
<evidence type="ECO:0000256" key="2">
    <source>
        <dbReference type="ARBA" id="ARBA00022679"/>
    </source>
</evidence>
<dbReference type="RefSeq" id="WP_124795587.1">
    <property type="nucleotide sequence ID" value="NZ_RQYC01000014.1"/>
</dbReference>
<dbReference type="OrthoDB" id="9808424at2"/>
<gene>
    <name evidence="6" type="ORF">EII21_08475</name>
</gene>
<reference evidence="6 7" key="1">
    <citation type="submission" date="2018-11" db="EMBL/GenBank/DDBJ databases">
        <title>Genomes From Bacteria Associated with the Canine Oral Cavity: a Test Case for Automated Genome-Based Taxonomic Assignment.</title>
        <authorList>
            <person name="Coil D.A."/>
            <person name="Jospin G."/>
            <person name="Darling A.E."/>
            <person name="Wallis C."/>
            <person name="Davis I.J."/>
            <person name="Harris S."/>
            <person name="Eisen J.A."/>
            <person name="Holcombe L.J."/>
            <person name="O'Flynn C."/>
        </authorList>
    </citation>
    <scope>NUCLEOTIDE SEQUENCE [LARGE SCALE GENOMIC DNA]</scope>
    <source>
        <strain evidence="6 7">COT-280</strain>
    </source>
</reference>
<accession>A0A3P2A275</accession>
<evidence type="ECO:0000313" key="7">
    <source>
        <dbReference type="Proteomes" id="UP000269923"/>
    </source>
</evidence>
<dbReference type="Proteomes" id="UP000269923">
    <property type="component" value="Unassembled WGS sequence"/>
</dbReference>
<evidence type="ECO:0000259" key="5">
    <source>
        <dbReference type="SMART" id="SM00563"/>
    </source>
</evidence>
<evidence type="ECO:0000256" key="4">
    <source>
        <dbReference type="SAM" id="MobiDB-lite"/>
    </source>
</evidence>
<evidence type="ECO:0000256" key="3">
    <source>
        <dbReference type="ARBA" id="ARBA00023315"/>
    </source>
</evidence>
<dbReference type="SUPFAM" id="SSF69593">
    <property type="entry name" value="Glycerol-3-phosphate (1)-acyltransferase"/>
    <property type="match status" value="1"/>
</dbReference>
<dbReference type="AlphaFoldDB" id="A0A3P2A275"/>
<sequence length="238" mass="26814">MNATQPSYLHRLCARVIDKSLSFFVSFITGVRPKFEGDIPFSPEKKVYFANHASHGDFMLVWISLPPRWREVVRPVAGADYWLGGRIRRFVIEQVFHALLIARNGSSPQAATAQMSEALQQGSSLIIFPEGTRNTDDDVLLLPFKSGIYHLARENPEAKFVPIWMDNINRVLPKGRLLPVPMICDVNIGGEMQLFPGESKDEFLTRTRDALLSLAPESKRLLPAPAPHREYSQNGSEQ</sequence>
<organism evidence="6 7">
    <name type="scientific">Conchiformibius steedae</name>
    <dbReference type="NCBI Taxonomy" id="153493"/>
    <lineage>
        <taxon>Bacteria</taxon>
        <taxon>Pseudomonadati</taxon>
        <taxon>Pseudomonadota</taxon>
        <taxon>Betaproteobacteria</taxon>
        <taxon>Neisseriales</taxon>
        <taxon>Neisseriaceae</taxon>
        <taxon>Conchiformibius</taxon>
    </lineage>
</organism>
<feature type="domain" description="Phospholipid/glycerol acyltransferase" evidence="5">
    <location>
        <begin position="46"/>
        <end position="168"/>
    </location>
</feature>
<keyword evidence="3 6" id="KW-0012">Acyltransferase</keyword>
<evidence type="ECO:0000313" key="6">
    <source>
        <dbReference type="EMBL" id="RRD89532.1"/>
    </source>
</evidence>
<comment type="pathway">
    <text evidence="1">Lipid metabolism.</text>
</comment>
<dbReference type="CDD" id="cd07989">
    <property type="entry name" value="LPLAT_AGPAT-like"/>
    <property type="match status" value="1"/>
</dbReference>
<dbReference type="EMBL" id="RQYC01000014">
    <property type="protein sequence ID" value="RRD89532.1"/>
    <property type="molecule type" value="Genomic_DNA"/>
</dbReference>
<comment type="caution">
    <text evidence="6">The sequence shown here is derived from an EMBL/GenBank/DDBJ whole genome shotgun (WGS) entry which is preliminary data.</text>
</comment>
<dbReference type="GO" id="GO:0006654">
    <property type="term" value="P:phosphatidic acid biosynthetic process"/>
    <property type="evidence" value="ECO:0007669"/>
    <property type="project" value="TreeGrafter"/>
</dbReference>
<keyword evidence="7" id="KW-1185">Reference proteome</keyword>
<dbReference type="Pfam" id="PF01553">
    <property type="entry name" value="Acyltransferase"/>
    <property type="match status" value="1"/>
</dbReference>
<dbReference type="GO" id="GO:0003841">
    <property type="term" value="F:1-acylglycerol-3-phosphate O-acyltransferase activity"/>
    <property type="evidence" value="ECO:0007669"/>
    <property type="project" value="TreeGrafter"/>
</dbReference>
<dbReference type="PANTHER" id="PTHR10434:SF11">
    <property type="entry name" value="1-ACYL-SN-GLYCEROL-3-PHOSPHATE ACYLTRANSFERASE"/>
    <property type="match status" value="1"/>
</dbReference>
<proteinExistence type="predicted"/>
<dbReference type="PANTHER" id="PTHR10434">
    <property type="entry name" value="1-ACYL-SN-GLYCEROL-3-PHOSPHATE ACYLTRANSFERASE"/>
    <property type="match status" value="1"/>
</dbReference>
<protein>
    <submittedName>
        <fullName evidence="6">1-acyl-sn-glycerol-3-phosphate acyltransferase</fullName>
    </submittedName>
</protein>
<dbReference type="InterPro" id="IPR002123">
    <property type="entry name" value="Plipid/glycerol_acylTrfase"/>
</dbReference>